<organism evidence="2 3">
    <name type="scientific">Kouleothrix aurantiaca</name>
    <dbReference type="NCBI Taxonomy" id="186479"/>
    <lineage>
        <taxon>Bacteria</taxon>
        <taxon>Bacillati</taxon>
        <taxon>Chloroflexota</taxon>
        <taxon>Chloroflexia</taxon>
        <taxon>Chloroflexales</taxon>
        <taxon>Roseiflexineae</taxon>
        <taxon>Roseiflexaceae</taxon>
        <taxon>Kouleothrix</taxon>
    </lineage>
</organism>
<sequence length="255" mass="28081">MVLLATLPSAFDTAGYVLSSRLALLCALIGAYVALTWLVPVRRLHTGFQLVYLALQLGAASLAQMIAPSQILGYVYLITVLQAVYLFRALVWISFAAVVYALWSGQLIISSNLLEWAQSNLALAFPIVCILAAALLYARQHQRQEYVQRVLQDMQRRCDNLLLHLREGQQRAAQEERLRIAQTIAHDIASVLAQVEQNLSSAIAQAQSSLPQLDSPVAQARAAAGHAIERMREAVATLRHGQRDEHAAEPVQVPI</sequence>
<dbReference type="AlphaFoldDB" id="A0A0P9DAY2"/>
<dbReference type="Proteomes" id="UP000050509">
    <property type="component" value="Unassembled WGS sequence"/>
</dbReference>
<keyword evidence="1" id="KW-0472">Membrane</keyword>
<evidence type="ECO:0000313" key="2">
    <source>
        <dbReference type="EMBL" id="KPV49734.1"/>
    </source>
</evidence>
<proteinExistence type="predicted"/>
<accession>A0A0P9DAY2</accession>
<feature type="transmembrane region" description="Helical" evidence="1">
    <location>
        <begin position="20"/>
        <end position="39"/>
    </location>
</feature>
<gene>
    <name evidence="2" type="ORF">SE17_30925</name>
</gene>
<feature type="transmembrane region" description="Helical" evidence="1">
    <location>
        <begin position="51"/>
        <end position="77"/>
    </location>
</feature>
<keyword evidence="3" id="KW-1185">Reference proteome</keyword>
<feature type="transmembrane region" description="Helical" evidence="1">
    <location>
        <begin position="121"/>
        <end position="138"/>
    </location>
</feature>
<feature type="non-terminal residue" evidence="2">
    <location>
        <position position="255"/>
    </location>
</feature>
<comment type="caution">
    <text evidence="2">The sequence shown here is derived from an EMBL/GenBank/DDBJ whole genome shotgun (WGS) entry which is preliminary data.</text>
</comment>
<protein>
    <recommendedName>
        <fullName evidence="4">Signal transduction histidine kinase subgroup 3 dimerisation and phosphoacceptor domain-containing protein</fullName>
    </recommendedName>
</protein>
<keyword evidence="1" id="KW-1133">Transmembrane helix</keyword>
<feature type="transmembrane region" description="Helical" evidence="1">
    <location>
        <begin position="89"/>
        <end position="109"/>
    </location>
</feature>
<name>A0A0P9DAY2_9CHLR</name>
<evidence type="ECO:0000256" key="1">
    <source>
        <dbReference type="SAM" id="Phobius"/>
    </source>
</evidence>
<reference evidence="2 3" key="1">
    <citation type="submission" date="2015-09" db="EMBL/GenBank/DDBJ databases">
        <title>Draft genome sequence of Kouleothrix aurantiaca JCM 19913.</title>
        <authorList>
            <person name="Hemp J."/>
        </authorList>
    </citation>
    <scope>NUCLEOTIDE SEQUENCE [LARGE SCALE GENOMIC DNA]</scope>
    <source>
        <strain evidence="2 3">COM-B</strain>
    </source>
</reference>
<evidence type="ECO:0000313" key="3">
    <source>
        <dbReference type="Proteomes" id="UP000050509"/>
    </source>
</evidence>
<dbReference type="EMBL" id="LJCR01001782">
    <property type="protein sequence ID" value="KPV49734.1"/>
    <property type="molecule type" value="Genomic_DNA"/>
</dbReference>
<evidence type="ECO:0008006" key="4">
    <source>
        <dbReference type="Google" id="ProtNLM"/>
    </source>
</evidence>
<keyword evidence="1" id="KW-0812">Transmembrane</keyword>